<name>A0A1M6QYP7_9RHOB</name>
<proteinExistence type="predicted"/>
<gene>
    <name evidence="1" type="ORF">SAMN05444000_12361</name>
</gene>
<dbReference type="EMBL" id="FQZQ01000023">
    <property type="protein sequence ID" value="SHK25283.1"/>
    <property type="molecule type" value="Genomic_DNA"/>
</dbReference>
<keyword evidence="2" id="KW-1185">Reference proteome</keyword>
<reference evidence="2" key="1">
    <citation type="submission" date="2016-11" db="EMBL/GenBank/DDBJ databases">
        <authorList>
            <person name="Varghese N."/>
            <person name="Submissions S."/>
        </authorList>
    </citation>
    <scope>NUCLEOTIDE SEQUENCE [LARGE SCALE GENOMIC DNA]</scope>
    <source>
        <strain evidence="2">DSM 100564</strain>
    </source>
</reference>
<evidence type="ECO:0000313" key="1">
    <source>
        <dbReference type="EMBL" id="SHK25283.1"/>
    </source>
</evidence>
<protein>
    <submittedName>
        <fullName evidence="1">Uncharacterized protein</fullName>
    </submittedName>
</protein>
<accession>A0A1M6QYP7</accession>
<dbReference type="STRING" id="1470563.SAMN05444000_12361"/>
<dbReference type="AlphaFoldDB" id="A0A1M6QYP7"/>
<organism evidence="1 2">
    <name type="scientific">Shimia gijangensis</name>
    <dbReference type="NCBI Taxonomy" id="1470563"/>
    <lineage>
        <taxon>Bacteria</taxon>
        <taxon>Pseudomonadati</taxon>
        <taxon>Pseudomonadota</taxon>
        <taxon>Alphaproteobacteria</taxon>
        <taxon>Rhodobacterales</taxon>
        <taxon>Roseobacteraceae</taxon>
    </lineage>
</organism>
<dbReference type="Proteomes" id="UP000183982">
    <property type="component" value="Unassembled WGS sequence"/>
</dbReference>
<sequence length="62" mass="7154">MRPLPQVMANSNAATRHNRLFELIRQGNLTQQRPAEFLQKTRVLSAQEKFRAMACNSLRRAS</sequence>
<evidence type="ECO:0000313" key="2">
    <source>
        <dbReference type="Proteomes" id="UP000183982"/>
    </source>
</evidence>
<dbReference type="RefSeq" id="WP_139280762.1">
    <property type="nucleotide sequence ID" value="NZ_FQZQ01000023.1"/>
</dbReference>